<gene>
    <name evidence="9" type="ORF">DES36_11478</name>
</gene>
<dbReference type="RefSeq" id="WP_113921217.1">
    <property type="nucleotide sequence ID" value="NZ_QNRX01000014.1"/>
</dbReference>
<dbReference type="InterPro" id="IPR036597">
    <property type="entry name" value="Fido-like_dom_sf"/>
</dbReference>
<evidence type="ECO:0000256" key="4">
    <source>
        <dbReference type="ARBA" id="ARBA00022840"/>
    </source>
</evidence>
<organism evidence="9 10">
    <name type="scientific">Alkalibaculum bacchi</name>
    <dbReference type="NCBI Taxonomy" id="645887"/>
    <lineage>
        <taxon>Bacteria</taxon>
        <taxon>Bacillati</taxon>
        <taxon>Bacillota</taxon>
        <taxon>Clostridia</taxon>
        <taxon>Eubacteriales</taxon>
        <taxon>Eubacteriaceae</taxon>
        <taxon>Alkalibaculum</taxon>
    </lineage>
</organism>
<evidence type="ECO:0000256" key="6">
    <source>
        <dbReference type="ARBA" id="ARBA00047939"/>
    </source>
</evidence>
<keyword evidence="10" id="KW-1185">Reference proteome</keyword>
<keyword evidence="1" id="KW-0808">Transferase</keyword>
<dbReference type="EMBL" id="QNRX01000014">
    <property type="protein sequence ID" value="RBP61394.1"/>
    <property type="molecule type" value="Genomic_DNA"/>
</dbReference>
<evidence type="ECO:0000256" key="3">
    <source>
        <dbReference type="ARBA" id="ARBA00022741"/>
    </source>
</evidence>
<dbReference type="InterPro" id="IPR003812">
    <property type="entry name" value="Fido"/>
</dbReference>
<comment type="catalytic activity">
    <reaction evidence="6">
        <text>L-threonyl-[protein] + ATP = 3-O-(5'-adenylyl)-L-threonyl-[protein] + diphosphate</text>
        <dbReference type="Rhea" id="RHEA:54292"/>
        <dbReference type="Rhea" id="RHEA-COMP:11060"/>
        <dbReference type="Rhea" id="RHEA-COMP:13847"/>
        <dbReference type="ChEBI" id="CHEBI:30013"/>
        <dbReference type="ChEBI" id="CHEBI:30616"/>
        <dbReference type="ChEBI" id="CHEBI:33019"/>
        <dbReference type="ChEBI" id="CHEBI:138113"/>
        <dbReference type="EC" id="2.7.7.108"/>
    </reaction>
</comment>
<name>A0A366I4B0_9FIRM</name>
<dbReference type="OrthoDB" id="9813719at2"/>
<dbReference type="PROSITE" id="PS51459">
    <property type="entry name" value="FIDO"/>
    <property type="match status" value="1"/>
</dbReference>
<proteinExistence type="predicted"/>
<dbReference type="Proteomes" id="UP000253490">
    <property type="component" value="Unassembled WGS sequence"/>
</dbReference>
<comment type="catalytic activity">
    <reaction evidence="7">
        <text>L-tyrosyl-[protein] + ATP = O-(5'-adenylyl)-L-tyrosyl-[protein] + diphosphate</text>
        <dbReference type="Rhea" id="RHEA:54288"/>
        <dbReference type="Rhea" id="RHEA-COMP:10136"/>
        <dbReference type="Rhea" id="RHEA-COMP:13846"/>
        <dbReference type="ChEBI" id="CHEBI:30616"/>
        <dbReference type="ChEBI" id="CHEBI:33019"/>
        <dbReference type="ChEBI" id="CHEBI:46858"/>
        <dbReference type="ChEBI" id="CHEBI:83624"/>
        <dbReference type="EC" id="2.7.7.108"/>
    </reaction>
</comment>
<keyword evidence="4" id="KW-0067">ATP-binding</keyword>
<dbReference type="Gene3D" id="1.10.3290.10">
    <property type="entry name" value="Fido-like domain"/>
    <property type="match status" value="1"/>
</dbReference>
<evidence type="ECO:0000256" key="1">
    <source>
        <dbReference type="ARBA" id="ARBA00022679"/>
    </source>
</evidence>
<dbReference type="EC" id="2.7.7.108" evidence="5"/>
<dbReference type="AlphaFoldDB" id="A0A366I4B0"/>
<evidence type="ECO:0000313" key="10">
    <source>
        <dbReference type="Proteomes" id="UP000253490"/>
    </source>
</evidence>
<keyword evidence="2" id="KW-0548">Nucleotidyltransferase</keyword>
<comment type="caution">
    <text evidence="9">The sequence shown here is derived from an EMBL/GenBank/DDBJ whole genome shotgun (WGS) entry which is preliminary data.</text>
</comment>
<sequence>MSHYYEYEWDNKYCYPNSYVLRNKLNIKDEDHLEEVERQITAIKILDLKMKVVKGNMDVKHLKDIHKHIFRDLYDWAGETRTVDISKGTQFCNYMFVDKLLQELFENLKHENYLIGVSIDSVIKRLSYYLGELNAIHPFREGNGRTQRVFVEYLAQIAGYYVDFSDITEQEMIDASLDSFMKDYDKMENIFKKITSPTSKEEQKKFINEIVTTNSAIKKVYKANTNTKT</sequence>
<evidence type="ECO:0000313" key="9">
    <source>
        <dbReference type="EMBL" id="RBP61394.1"/>
    </source>
</evidence>
<protein>
    <recommendedName>
        <fullName evidence="5">protein adenylyltransferase</fullName>
        <ecNumber evidence="5">2.7.7.108</ecNumber>
    </recommendedName>
</protein>
<reference evidence="9 10" key="1">
    <citation type="submission" date="2018-06" db="EMBL/GenBank/DDBJ databases">
        <title>Genomic Encyclopedia of Type Strains, Phase IV (KMG-IV): sequencing the most valuable type-strain genomes for metagenomic binning, comparative biology and taxonomic classification.</title>
        <authorList>
            <person name="Goeker M."/>
        </authorList>
    </citation>
    <scope>NUCLEOTIDE SEQUENCE [LARGE SCALE GENOMIC DNA]</scope>
    <source>
        <strain evidence="9 10">DSM 22112</strain>
    </source>
</reference>
<dbReference type="Pfam" id="PF02661">
    <property type="entry name" value="Fic"/>
    <property type="match status" value="1"/>
</dbReference>
<keyword evidence="3" id="KW-0547">Nucleotide-binding</keyword>
<evidence type="ECO:0000256" key="2">
    <source>
        <dbReference type="ARBA" id="ARBA00022695"/>
    </source>
</evidence>
<evidence type="ECO:0000256" key="5">
    <source>
        <dbReference type="ARBA" id="ARBA00034531"/>
    </source>
</evidence>
<dbReference type="GO" id="GO:0051302">
    <property type="term" value="P:regulation of cell division"/>
    <property type="evidence" value="ECO:0007669"/>
    <property type="project" value="TreeGrafter"/>
</dbReference>
<evidence type="ECO:0000259" key="8">
    <source>
        <dbReference type="PROSITE" id="PS51459"/>
    </source>
</evidence>
<dbReference type="PANTHER" id="PTHR39560:SF1">
    <property type="entry name" value="PROTEIN ADENYLYLTRANSFERASE FIC-RELATED"/>
    <property type="match status" value="1"/>
</dbReference>
<evidence type="ECO:0000256" key="7">
    <source>
        <dbReference type="ARBA" id="ARBA00048696"/>
    </source>
</evidence>
<dbReference type="GO" id="GO:0070733">
    <property type="term" value="F:AMPylase activity"/>
    <property type="evidence" value="ECO:0007669"/>
    <property type="project" value="UniProtKB-EC"/>
</dbReference>
<accession>A0A366I4B0</accession>
<dbReference type="SUPFAM" id="SSF140931">
    <property type="entry name" value="Fic-like"/>
    <property type="match status" value="1"/>
</dbReference>
<dbReference type="GO" id="GO:0005524">
    <property type="term" value="F:ATP binding"/>
    <property type="evidence" value="ECO:0007669"/>
    <property type="project" value="UniProtKB-KW"/>
</dbReference>
<dbReference type="PANTHER" id="PTHR39560">
    <property type="entry name" value="PROTEIN ADENYLYLTRANSFERASE FIC-RELATED"/>
    <property type="match status" value="1"/>
</dbReference>
<feature type="domain" description="Fido" evidence="8">
    <location>
        <begin position="57"/>
        <end position="196"/>
    </location>
</feature>